<name>A0A8J7WB95_9EURY</name>
<sequence length="201" mass="22574">MGSQWSRDSAYRHATQEGYRSRASYKLLDINAKFGILRPTDNVVDLGCAPGSWLQVLRNLTEGVIVGVDLQPVSPLEGVKTITGDFTDPLIQSEVRKMVDPVSVVTCDVSPKLSGKKSYDQARIIDLNEKALEFSQQILKQGGNFVVKTFQGELFNDFLTEVRNNFYSVRVYRTRATRKGSTETYIVAKNYIHIRDDASTD</sequence>
<dbReference type="SUPFAM" id="SSF53335">
    <property type="entry name" value="S-adenosyl-L-methionine-dependent methyltransferases"/>
    <property type="match status" value="1"/>
</dbReference>
<dbReference type="GO" id="GO:0005737">
    <property type="term" value="C:cytoplasm"/>
    <property type="evidence" value="ECO:0007669"/>
    <property type="project" value="UniProtKB-SubCell"/>
</dbReference>
<feature type="binding site" evidence="5">
    <location>
        <position position="51"/>
    </location>
    <ligand>
        <name>S-adenosyl-L-methionine</name>
        <dbReference type="ChEBI" id="CHEBI:59789"/>
    </ligand>
</feature>
<evidence type="ECO:0000256" key="2">
    <source>
        <dbReference type="ARBA" id="ARBA00022603"/>
    </source>
</evidence>
<proteinExistence type="inferred from homology"/>
<dbReference type="Gene3D" id="3.40.50.150">
    <property type="entry name" value="Vaccinia Virus protein VP39"/>
    <property type="match status" value="1"/>
</dbReference>
<evidence type="ECO:0000313" key="8">
    <source>
        <dbReference type="EMBL" id="MBR1369770.1"/>
    </source>
</evidence>
<dbReference type="EC" id="2.1.1.166" evidence="5"/>
<dbReference type="RefSeq" id="WP_211531515.1">
    <property type="nucleotide sequence ID" value="NZ_JWHL01000019.1"/>
</dbReference>
<feature type="active site" description="Proton acceptor" evidence="5 6">
    <location>
        <position position="148"/>
    </location>
</feature>
<dbReference type="InterPro" id="IPR015507">
    <property type="entry name" value="rRNA-MeTfrase_E"/>
</dbReference>
<comment type="caution">
    <text evidence="8">The sequence shown here is derived from an EMBL/GenBank/DDBJ whole genome shotgun (WGS) entry which is preliminary data.</text>
</comment>
<gene>
    <name evidence="5" type="primary">rlmE</name>
    <name evidence="8" type="ORF">RJ53_09905</name>
</gene>
<keyword evidence="9" id="KW-1185">Reference proteome</keyword>
<comment type="catalytic activity">
    <reaction evidence="5">
        <text>uridine(2552) in 23S rRNA + S-adenosyl-L-methionine = 2'-O-methyluridine(2552) in 23S rRNA + S-adenosyl-L-homocysteine + H(+)</text>
        <dbReference type="Rhea" id="RHEA:42720"/>
        <dbReference type="Rhea" id="RHEA-COMP:10202"/>
        <dbReference type="Rhea" id="RHEA-COMP:10203"/>
        <dbReference type="ChEBI" id="CHEBI:15378"/>
        <dbReference type="ChEBI" id="CHEBI:57856"/>
        <dbReference type="ChEBI" id="CHEBI:59789"/>
        <dbReference type="ChEBI" id="CHEBI:65315"/>
        <dbReference type="ChEBI" id="CHEBI:74478"/>
        <dbReference type="EC" id="2.1.1.166"/>
    </reaction>
</comment>
<accession>A0A8J7WB95</accession>
<keyword evidence="5" id="KW-0963">Cytoplasm</keyword>
<evidence type="ECO:0000259" key="7">
    <source>
        <dbReference type="Pfam" id="PF01728"/>
    </source>
</evidence>
<comment type="similarity">
    <text evidence="5">Belongs to the class I-like SAM-binding methyltransferase superfamily. RNA methyltransferase RlmE family.</text>
</comment>
<dbReference type="InterPro" id="IPR002877">
    <property type="entry name" value="RNA_MeTrfase_FtsJ_dom"/>
</dbReference>
<organism evidence="8 9">
    <name type="scientific">Methanocalculus chunghsingensis</name>
    <dbReference type="NCBI Taxonomy" id="156457"/>
    <lineage>
        <taxon>Archaea</taxon>
        <taxon>Methanobacteriati</taxon>
        <taxon>Methanobacteriota</taxon>
        <taxon>Stenosarchaea group</taxon>
        <taxon>Methanomicrobia</taxon>
        <taxon>Methanomicrobiales</taxon>
        <taxon>Methanocalculaceae</taxon>
        <taxon>Methanocalculus</taxon>
    </lineage>
</organism>
<keyword evidence="4 5" id="KW-0949">S-adenosyl-L-methionine</keyword>
<evidence type="ECO:0000256" key="1">
    <source>
        <dbReference type="ARBA" id="ARBA00022552"/>
    </source>
</evidence>
<comment type="function">
    <text evidence="5">Specifically methylates the uridine in position 2552 of 23S rRNA at the 2'-O position of the ribose in the fully assembled 50S ribosomal subunit.</text>
</comment>
<evidence type="ECO:0000256" key="4">
    <source>
        <dbReference type="ARBA" id="ARBA00022691"/>
    </source>
</evidence>
<feature type="binding site" evidence="5">
    <location>
        <position position="53"/>
    </location>
    <ligand>
        <name>S-adenosyl-L-methionine</name>
        <dbReference type="ChEBI" id="CHEBI:59789"/>
    </ligand>
</feature>
<dbReference type="OrthoDB" id="26307at2157"/>
<feature type="binding site" evidence="5">
    <location>
        <position position="85"/>
    </location>
    <ligand>
        <name>S-adenosyl-L-methionine</name>
        <dbReference type="ChEBI" id="CHEBI:59789"/>
    </ligand>
</feature>
<feature type="binding site" evidence="5">
    <location>
        <position position="69"/>
    </location>
    <ligand>
        <name>S-adenosyl-L-methionine</name>
        <dbReference type="ChEBI" id="CHEBI:59789"/>
    </ligand>
</feature>
<keyword evidence="1 5" id="KW-0698">rRNA processing</keyword>
<dbReference type="PANTHER" id="PTHR10920:SF13">
    <property type="entry name" value="PRE-RRNA 2'-O-RIBOSE RNA METHYLTRANSFERASE FTSJ3"/>
    <property type="match status" value="1"/>
</dbReference>
<evidence type="ECO:0000313" key="9">
    <source>
        <dbReference type="Proteomes" id="UP000730161"/>
    </source>
</evidence>
<protein>
    <recommendedName>
        <fullName evidence="5">Ribosomal RNA large subunit methyltransferase E</fullName>
        <ecNumber evidence="5">2.1.1.166</ecNumber>
    </recommendedName>
    <alternativeName>
        <fullName evidence="5">23S rRNA Um2552 methyltransferase</fullName>
    </alternativeName>
    <alternativeName>
        <fullName evidence="5">rRNA (uridine-2'-O-)-methyltransferase</fullName>
    </alternativeName>
</protein>
<dbReference type="PIRSF" id="PIRSF005461">
    <property type="entry name" value="23S_rRNA_mtase"/>
    <property type="match status" value="1"/>
</dbReference>
<feature type="binding site" evidence="5">
    <location>
        <position position="108"/>
    </location>
    <ligand>
        <name>S-adenosyl-L-methionine</name>
        <dbReference type="ChEBI" id="CHEBI:59789"/>
    </ligand>
</feature>
<dbReference type="HAMAP" id="MF_01547">
    <property type="entry name" value="RNA_methyltr_E"/>
    <property type="match status" value="1"/>
</dbReference>
<dbReference type="Pfam" id="PF01728">
    <property type="entry name" value="FtsJ"/>
    <property type="match status" value="1"/>
</dbReference>
<dbReference type="AlphaFoldDB" id="A0A8J7WB95"/>
<evidence type="ECO:0000256" key="3">
    <source>
        <dbReference type="ARBA" id="ARBA00022679"/>
    </source>
</evidence>
<dbReference type="EMBL" id="JWHL01000019">
    <property type="protein sequence ID" value="MBR1369770.1"/>
    <property type="molecule type" value="Genomic_DNA"/>
</dbReference>
<dbReference type="GO" id="GO:0008650">
    <property type="term" value="F:rRNA (uridine-2'-O-)-methyltransferase activity"/>
    <property type="evidence" value="ECO:0007669"/>
    <property type="project" value="UniProtKB-UniRule"/>
</dbReference>
<feature type="domain" description="Ribosomal RNA methyltransferase FtsJ" evidence="7">
    <location>
        <begin position="19"/>
        <end position="191"/>
    </location>
</feature>
<keyword evidence="3 5" id="KW-0808">Transferase</keyword>
<comment type="subcellular location">
    <subcellularLocation>
        <location evidence="5">Cytoplasm</location>
    </subcellularLocation>
</comment>
<reference evidence="8" key="1">
    <citation type="submission" date="2014-12" db="EMBL/GenBank/DDBJ databases">
        <authorList>
            <person name="Huang H.-H."/>
            <person name="Chen S.-C."/>
            <person name="Lai M.-C."/>
        </authorList>
    </citation>
    <scope>NUCLEOTIDE SEQUENCE</scope>
    <source>
        <strain evidence="8">K1F9705b</strain>
    </source>
</reference>
<evidence type="ECO:0000256" key="6">
    <source>
        <dbReference type="PIRSR" id="PIRSR005461-1"/>
    </source>
</evidence>
<dbReference type="PANTHER" id="PTHR10920">
    <property type="entry name" value="RIBOSOMAL RNA METHYLTRANSFERASE"/>
    <property type="match status" value="1"/>
</dbReference>
<dbReference type="Proteomes" id="UP000730161">
    <property type="component" value="Unassembled WGS sequence"/>
</dbReference>
<evidence type="ECO:0000256" key="5">
    <source>
        <dbReference type="HAMAP-Rule" id="MF_01547"/>
    </source>
</evidence>
<dbReference type="InterPro" id="IPR050082">
    <property type="entry name" value="RNA_methyltr_RlmE"/>
</dbReference>
<dbReference type="InterPro" id="IPR029063">
    <property type="entry name" value="SAM-dependent_MTases_sf"/>
</dbReference>
<keyword evidence="2 5" id="KW-0489">Methyltransferase</keyword>